<comment type="caution">
    <text evidence="4">The sequence shown here is derived from an EMBL/GenBank/DDBJ whole genome shotgun (WGS) entry which is preliminary data.</text>
</comment>
<evidence type="ECO:0000256" key="3">
    <source>
        <dbReference type="PROSITE-ProRule" id="PRU00221"/>
    </source>
</evidence>
<dbReference type="SMART" id="SM00320">
    <property type="entry name" value="WD40"/>
    <property type="match status" value="3"/>
</dbReference>
<evidence type="ECO:0000313" key="4">
    <source>
        <dbReference type="EMBL" id="RNJ58951.1"/>
    </source>
</evidence>
<dbReference type="PROSITE" id="PS50294">
    <property type="entry name" value="WD_REPEATS_REGION"/>
    <property type="match status" value="1"/>
</dbReference>
<proteinExistence type="predicted"/>
<accession>A0A3M9YFU9</accession>
<dbReference type="Proteomes" id="UP000267145">
    <property type="component" value="Unassembled WGS sequence"/>
</dbReference>
<dbReference type="GeneID" id="39607460"/>
<dbReference type="RefSeq" id="XP_028497109.1">
    <property type="nucleotide sequence ID" value="XM_028637958.1"/>
</dbReference>
<keyword evidence="1 3" id="KW-0853">WD repeat</keyword>
<evidence type="ECO:0000256" key="2">
    <source>
        <dbReference type="ARBA" id="ARBA00022737"/>
    </source>
</evidence>
<dbReference type="Gene3D" id="2.130.10.10">
    <property type="entry name" value="YVTN repeat-like/Quinoprotein amine dehydrogenase"/>
    <property type="match status" value="1"/>
</dbReference>
<dbReference type="InterPro" id="IPR036322">
    <property type="entry name" value="WD40_repeat_dom_sf"/>
</dbReference>
<dbReference type="PANTHER" id="PTHR13720">
    <property type="entry name" value="WD-40 REPEAT PROTEIN"/>
    <property type="match status" value="1"/>
</dbReference>
<gene>
    <name evidence="4" type="primary">SERAC1_2</name>
    <name evidence="4" type="ORF">D7B24_003771</name>
</gene>
<protein>
    <submittedName>
        <fullName evidence="4">Serine active site containing protein 1</fullName>
    </submittedName>
</protein>
<dbReference type="PANTHER" id="PTHR13720:SF33">
    <property type="entry name" value="HELP DOMAIN-CONTAINING PROTEIN"/>
    <property type="match status" value="1"/>
</dbReference>
<feature type="repeat" description="WD" evidence="3">
    <location>
        <begin position="131"/>
        <end position="165"/>
    </location>
</feature>
<dbReference type="PROSITE" id="PS50082">
    <property type="entry name" value="WD_REPEATS_2"/>
    <property type="match status" value="1"/>
</dbReference>
<name>A0A3M9YFU9_9PEZI</name>
<sequence>MIFNPDPDILLLAVSYFDGELAIIDPFAKQQLGCIRKHCQSLAASPDGRLLAAGDTQGIIDLFEFKTLKLLYRLKGYNSYIKQLSFARDGLLLSDIRSSQCTIWEPATVLQDFSKNDSALGTTLSSVERPDSAIEGRITSLVPHPSGEIIFAGKNNGEVMVWRLS</sequence>
<dbReference type="EMBL" id="RBVV01000021">
    <property type="protein sequence ID" value="RNJ58951.1"/>
    <property type="molecule type" value="Genomic_DNA"/>
</dbReference>
<dbReference type="InterPro" id="IPR050630">
    <property type="entry name" value="WD_repeat_EMAP"/>
</dbReference>
<organism evidence="4 5">
    <name type="scientific">Verticillium nonalfalfae</name>
    <dbReference type="NCBI Taxonomy" id="1051616"/>
    <lineage>
        <taxon>Eukaryota</taxon>
        <taxon>Fungi</taxon>
        <taxon>Dikarya</taxon>
        <taxon>Ascomycota</taxon>
        <taxon>Pezizomycotina</taxon>
        <taxon>Sordariomycetes</taxon>
        <taxon>Hypocreomycetidae</taxon>
        <taxon>Glomerellales</taxon>
        <taxon>Plectosphaerellaceae</taxon>
        <taxon>Verticillium</taxon>
    </lineage>
</organism>
<keyword evidence="2" id="KW-0677">Repeat</keyword>
<reference evidence="4 5" key="1">
    <citation type="submission" date="2018-10" db="EMBL/GenBank/DDBJ databases">
        <title>Genome sequence of Verticillium nonalfalfae VnAa140.</title>
        <authorList>
            <person name="Stajich J.E."/>
            <person name="Kasson M.T."/>
        </authorList>
    </citation>
    <scope>NUCLEOTIDE SEQUENCE [LARGE SCALE GENOMIC DNA]</scope>
    <source>
        <strain evidence="4 5">VnAa140</strain>
    </source>
</reference>
<dbReference type="Pfam" id="PF00400">
    <property type="entry name" value="WD40"/>
    <property type="match status" value="1"/>
</dbReference>
<dbReference type="InterPro" id="IPR001680">
    <property type="entry name" value="WD40_rpt"/>
</dbReference>
<evidence type="ECO:0000256" key="1">
    <source>
        <dbReference type="ARBA" id="ARBA00022574"/>
    </source>
</evidence>
<dbReference type="AlphaFoldDB" id="A0A3M9YFU9"/>
<dbReference type="SUPFAM" id="SSF50978">
    <property type="entry name" value="WD40 repeat-like"/>
    <property type="match status" value="1"/>
</dbReference>
<dbReference type="InterPro" id="IPR015943">
    <property type="entry name" value="WD40/YVTN_repeat-like_dom_sf"/>
</dbReference>
<evidence type="ECO:0000313" key="5">
    <source>
        <dbReference type="Proteomes" id="UP000267145"/>
    </source>
</evidence>
<dbReference type="STRING" id="1051616.A0A3M9YFU9"/>
<keyword evidence="5" id="KW-1185">Reference proteome</keyword>